<name>A0A977L5A7_9CYAN</name>
<dbReference type="AlphaFoldDB" id="A0A977L5A7"/>
<accession>A0A977L5A7</accession>
<dbReference type="KEGG" id="wna:KA717_18835"/>
<protein>
    <submittedName>
        <fullName evidence="1">Uncharacterized protein</fullName>
    </submittedName>
</protein>
<organism evidence="1">
    <name type="scientific">Woronichinia naegeliana WA131</name>
    <dbReference type="NCBI Taxonomy" id="2824559"/>
    <lineage>
        <taxon>Bacteria</taxon>
        <taxon>Bacillati</taxon>
        <taxon>Cyanobacteriota</taxon>
        <taxon>Cyanophyceae</taxon>
        <taxon>Synechococcales</taxon>
        <taxon>Coelosphaeriaceae</taxon>
        <taxon>Woronichinia</taxon>
    </lineage>
</organism>
<dbReference type="Proteomes" id="UP001065613">
    <property type="component" value="Chromosome"/>
</dbReference>
<sequence length="141" mass="16672">MAWQTYGLDQYAQKLVLKAKKKDADSLNQSYKMRMAVAYGLERFWGEHLRLQNREPNKAKYWKKTWDSLVEIMAKTGVKIPNDDVRVDRTEEIEAMSAKLWSIPLEDQRVAVAVLTQLCDCLVWWTQRYKGKTDIHFEEDE</sequence>
<evidence type="ECO:0000313" key="1">
    <source>
        <dbReference type="EMBL" id="UXE64350.1"/>
    </source>
</evidence>
<reference evidence="1" key="1">
    <citation type="submission" date="2021-04" db="EMBL/GenBank/DDBJ databases">
        <title>Genome sequence of Woronichinia naegeliana from Washington state freshwater lake bloom.</title>
        <authorList>
            <person name="Dreher T.W."/>
        </authorList>
    </citation>
    <scope>NUCLEOTIDE SEQUENCE</scope>
    <source>
        <strain evidence="1">WA131</strain>
    </source>
</reference>
<dbReference type="EMBL" id="CP073041">
    <property type="protein sequence ID" value="UXE64350.1"/>
    <property type="molecule type" value="Genomic_DNA"/>
</dbReference>
<proteinExistence type="predicted"/>
<gene>
    <name evidence="1" type="ORF">KA717_18835</name>
</gene>